<gene>
    <name evidence="3" type="ORF">FHU12_0469</name>
</gene>
<accession>A0AA46QA76</accession>
<evidence type="ECO:0000256" key="2">
    <source>
        <dbReference type="ARBA" id="ARBA00022729"/>
    </source>
</evidence>
<dbReference type="InterPro" id="IPR012640">
    <property type="entry name" value="Membr_lipoprot_lipid_attach_CS"/>
</dbReference>
<sequence length="141" mass="15235">MRKIILAIAATAILSGCSTDVVPLSQAINAPSERVFKYQDTAKTNALITVVRDSGFGGSGCLTTVFINGERAARLDPKEKVTFHINSGEWVIGAAYEGKALCSSGKERQERDFNISPGEEKVLRVYTDSNGNVDIKPTTIR</sequence>
<dbReference type="PROSITE" id="PS51257">
    <property type="entry name" value="PROKAR_LIPOPROTEIN"/>
    <property type="match status" value="1"/>
</dbReference>
<proteinExistence type="predicted"/>
<reference evidence="3 4" key="1">
    <citation type="submission" date="2019-06" db="EMBL/GenBank/DDBJ databases">
        <authorList>
            <person name="Deangelis K."/>
            <person name="Huntemann M."/>
            <person name="Clum A."/>
            <person name="Pillay M."/>
            <person name="Palaniappan K."/>
            <person name="Varghese N."/>
            <person name="Mikhailova N."/>
            <person name="Stamatis D."/>
            <person name="Reddy T."/>
            <person name="Daum C."/>
            <person name="Shapiro N."/>
            <person name="Ivanova N."/>
            <person name="Kyrpides N."/>
            <person name="Woyke T."/>
        </authorList>
    </citation>
    <scope>NUCLEOTIDE SEQUENCE [LARGE SCALE GENOMIC DNA]</scope>
    <source>
        <strain evidence="3 4">106R</strain>
    </source>
</reference>
<keyword evidence="2" id="KW-0732">Signal</keyword>
<dbReference type="Pfam" id="PF08139">
    <property type="entry name" value="LPAM_1"/>
    <property type="match status" value="1"/>
</dbReference>
<comment type="caution">
    <text evidence="3">The sequence shown here is derived from an EMBL/GenBank/DDBJ whole genome shotgun (WGS) entry which is preliminary data.</text>
</comment>
<dbReference type="EMBL" id="VFMJ01000001">
    <property type="protein sequence ID" value="TQI83007.1"/>
    <property type="molecule type" value="Genomic_DNA"/>
</dbReference>
<evidence type="ECO:0000313" key="4">
    <source>
        <dbReference type="Proteomes" id="UP000320710"/>
    </source>
</evidence>
<protein>
    <recommendedName>
        <fullName evidence="1">Type IV secretion system putative lipoprotein virB7</fullName>
    </recommendedName>
</protein>
<dbReference type="Proteomes" id="UP000320710">
    <property type="component" value="Unassembled WGS sequence"/>
</dbReference>
<evidence type="ECO:0000313" key="3">
    <source>
        <dbReference type="EMBL" id="TQI83007.1"/>
    </source>
</evidence>
<evidence type="ECO:0000256" key="1">
    <source>
        <dbReference type="ARBA" id="ARBA00017922"/>
    </source>
</evidence>
<dbReference type="AlphaFoldDB" id="A0AA46QA76"/>
<organism evidence="3 4">
    <name type="scientific">Serratia marcescens</name>
    <dbReference type="NCBI Taxonomy" id="615"/>
    <lineage>
        <taxon>Bacteria</taxon>
        <taxon>Pseudomonadati</taxon>
        <taxon>Pseudomonadota</taxon>
        <taxon>Gammaproteobacteria</taxon>
        <taxon>Enterobacterales</taxon>
        <taxon>Yersiniaceae</taxon>
        <taxon>Serratia</taxon>
    </lineage>
</organism>
<reference evidence="3 4" key="2">
    <citation type="submission" date="2019-07" db="EMBL/GenBank/DDBJ databases">
        <title>Investigation of anaerobic lignin degradation for improved lignocellulosic biofuels.</title>
        <authorList>
            <person name="Deangelis K.PhD."/>
        </authorList>
    </citation>
    <scope>NUCLEOTIDE SEQUENCE [LARGE SCALE GENOMIC DNA]</scope>
    <source>
        <strain evidence="3 4">106R</strain>
    </source>
</reference>
<dbReference type="RefSeq" id="WP_141967151.1">
    <property type="nucleotide sequence ID" value="NZ_VFMJ01000001.1"/>
</dbReference>
<name>A0AA46QA76_SERMA</name>